<feature type="compositionally biased region" description="Low complexity" evidence="7">
    <location>
        <begin position="1182"/>
        <end position="1197"/>
    </location>
</feature>
<feature type="compositionally biased region" description="Polar residues" evidence="7">
    <location>
        <begin position="1128"/>
        <end position="1140"/>
    </location>
</feature>
<feature type="compositionally biased region" description="Basic and acidic residues" evidence="7">
    <location>
        <begin position="1703"/>
        <end position="1712"/>
    </location>
</feature>
<dbReference type="PANTHER" id="PTHR21603">
    <property type="entry name" value="ANTIGEN KI-67-LIKE PROTEIN"/>
    <property type="match status" value="1"/>
</dbReference>
<name>A0A0L0HNG3_SPIPD</name>
<evidence type="ECO:0008006" key="12">
    <source>
        <dbReference type="Google" id="ProtNLM"/>
    </source>
</evidence>
<evidence type="ECO:0000256" key="5">
    <source>
        <dbReference type="ARBA" id="ARBA00023242"/>
    </source>
</evidence>
<dbReference type="Proteomes" id="UP000053201">
    <property type="component" value="Unassembled WGS sequence"/>
</dbReference>
<dbReference type="EMBL" id="KQ257453">
    <property type="protein sequence ID" value="KND02490.1"/>
    <property type="molecule type" value="Genomic_DNA"/>
</dbReference>
<dbReference type="VEuPathDB" id="FungiDB:SPPG_02950"/>
<feature type="compositionally biased region" description="Basic and acidic residues" evidence="7">
    <location>
        <begin position="1317"/>
        <end position="1337"/>
    </location>
</feature>
<feature type="compositionally biased region" description="Basic residues" evidence="7">
    <location>
        <begin position="1027"/>
        <end position="1036"/>
    </location>
</feature>
<proteinExistence type="predicted"/>
<feature type="domain" description="MSP" evidence="9">
    <location>
        <begin position="133"/>
        <end position="271"/>
    </location>
</feature>
<feature type="compositionally biased region" description="Polar residues" evidence="7">
    <location>
        <begin position="528"/>
        <end position="546"/>
    </location>
</feature>
<feature type="compositionally biased region" description="Basic residues" evidence="7">
    <location>
        <begin position="1588"/>
        <end position="1597"/>
    </location>
</feature>
<feature type="compositionally biased region" description="Basic and acidic residues" evidence="7">
    <location>
        <begin position="1436"/>
        <end position="1460"/>
    </location>
</feature>
<keyword evidence="5" id="KW-0539">Nucleus</keyword>
<feature type="compositionally biased region" description="Acidic residues" evidence="7">
    <location>
        <begin position="764"/>
        <end position="777"/>
    </location>
</feature>
<evidence type="ECO:0000313" key="10">
    <source>
        <dbReference type="EMBL" id="KND02490.1"/>
    </source>
</evidence>
<dbReference type="Pfam" id="PF15276">
    <property type="entry name" value="PP1_bind"/>
    <property type="match status" value="1"/>
</dbReference>
<dbReference type="InterPro" id="IPR008984">
    <property type="entry name" value="SMAD_FHA_dom_sf"/>
</dbReference>
<dbReference type="GO" id="GO:0003677">
    <property type="term" value="F:DNA binding"/>
    <property type="evidence" value="ECO:0007669"/>
    <property type="project" value="InterPro"/>
</dbReference>
<feature type="compositionally biased region" description="Low complexity" evidence="7">
    <location>
        <begin position="1000"/>
        <end position="1014"/>
    </location>
</feature>
<dbReference type="SMART" id="SM00384">
    <property type="entry name" value="AT_hook"/>
    <property type="match status" value="5"/>
</dbReference>
<dbReference type="Pfam" id="PF00635">
    <property type="entry name" value="Motile_Sperm"/>
    <property type="match status" value="1"/>
</dbReference>
<feature type="compositionally biased region" description="Basic and acidic residues" evidence="7">
    <location>
        <begin position="1251"/>
        <end position="1265"/>
    </location>
</feature>
<evidence type="ECO:0000256" key="3">
    <source>
        <dbReference type="ARBA" id="ARBA00022553"/>
    </source>
</evidence>
<feature type="compositionally biased region" description="Polar residues" evidence="7">
    <location>
        <begin position="1806"/>
        <end position="1816"/>
    </location>
</feature>
<dbReference type="InParanoid" id="A0A0L0HNG3"/>
<feature type="compositionally biased region" description="Basic and acidic residues" evidence="7">
    <location>
        <begin position="1912"/>
        <end position="1923"/>
    </location>
</feature>
<feature type="compositionally biased region" description="Basic and acidic residues" evidence="7">
    <location>
        <begin position="1142"/>
        <end position="1161"/>
    </location>
</feature>
<evidence type="ECO:0000259" key="9">
    <source>
        <dbReference type="PROSITE" id="PS50202"/>
    </source>
</evidence>
<gene>
    <name evidence="10" type="ORF">SPPG_02950</name>
</gene>
<comment type="subcellular location">
    <subcellularLocation>
        <location evidence="1">Nucleus</location>
    </subcellularLocation>
</comment>
<feature type="domain" description="FHA" evidence="8">
    <location>
        <begin position="34"/>
        <end position="84"/>
    </location>
</feature>
<keyword evidence="3" id="KW-0597">Phosphoprotein</keyword>
<feature type="region of interest" description="Disordered" evidence="7">
    <location>
        <begin position="1115"/>
        <end position="1961"/>
    </location>
</feature>
<organism evidence="10 11">
    <name type="scientific">Spizellomyces punctatus (strain DAOM BR117)</name>
    <dbReference type="NCBI Taxonomy" id="645134"/>
    <lineage>
        <taxon>Eukaryota</taxon>
        <taxon>Fungi</taxon>
        <taxon>Fungi incertae sedis</taxon>
        <taxon>Chytridiomycota</taxon>
        <taxon>Chytridiomycota incertae sedis</taxon>
        <taxon>Chytridiomycetes</taxon>
        <taxon>Spizellomycetales</taxon>
        <taxon>Spizellomycetaceae</taxon>
        <taxon>Spizellomyces</taxon>
    </lineage>
</organism>
<dbReference type="InterPro" id="IPR000535">
    <property type="entry name" value="MSP_dom"/>
</dbReference>
<feature type="region of interest" description="Disordered" evidence="7">
    <location>
        <begin position="279"/>
        <end position="365"/>
    </location>
</feature>
<dbReference type="InterPro" id="IPR017956">
    <property type="entry name" value="AT_hook_DNA-bd_motif"/>
</dbReference>
<dbReference type="InterPro" id="IPR008962">
    <property type="entry name" value="PapD-like_sf"/>
</dbReference>
<dbReference type="InterPro" id="IPR000253">
    <property type="entry name" value="FHA_dom"/>
</dbReference>
<feature type="compositionally biased region" description="Polar residues" evidence="7">
    <location>
        <begin position="1360"/>
        <end position="1371"/>
    </location>
</feature>
<protein>
    <recommendedName>
        <fullName evidence="12">FHA domain-containing protein</fullName>
    </recommendedName>
</protein>
<dbReference type="PANTHER" id="PTHR21603:SF18">
    <property type="entry name" value="ANTIGEN KI-67-LIKE PROTEIN"/>
    <property type="match status" value="1"/>
</dbReference>
<reference evidence="10 11" key="1">
    <citation type="submission" date="2009-08" db="EMBL/GenBank/DDBJ databases">
        <title>The Genome Sequence of Spizellomyces punctatus strain DAOM BR117.</title>
        <authorList>
            <consortium name="The Broad Institute Genome Sequencing Platform"/>
            <person name="Russ C."/>
            <person name="Cuomo C."/>
            <person name="Shea T."/>
            <person name="Young S.K."/>
            <person name="Zeng Q."/>
            <person name="Koehrsen M."/>
            <person name="Haas B."/>
            <person name="Borodovsky M."/>
            <person name="Guigo R."/>
            <person name="Alvarado L."/>
            <person name="Berlin A."/>
            <person name="Bochicchio J."/>
            <person name="Borenstein D."/>
            <person name="Chapman S."/>
            <person name="Chen Z."/>
            <person name="Engels R."/>
            <person name="Freedman E."/>
            <person name="Gellesch M."/>
            <person name="Goldberg J."/>
            <person name="Griggs A."/>
            <person name="Gujja S."/>
            <person name="Heiman D."/>
            <person name="Hepburn T."/>
            <person name="Howarth C."/>
            <person name="Jen D."/>
            <person name="Larson L."/>
            <person name="Lewis B."/>
            <person name="Mehta T."/>
            <person name="Park D."/>
            <person name="Pearson M."/>
            <person name="Roberts A."/>
            <person name="Saif S."/>
            <person name="Shenoy N."/>
            <person name="Sisk P."/>
            <person name="Stolte C."/>
            <person name="Sykes S."/>
            <person name="Thomson T."/>
            <person name="Walk T."/>
            <person name="White J."/>
            <person name="Yandava C."/>
            <person name="Burger G."/>
            <person name="Gray M.W."/>
            <person name="Holland P.W.H."/>
            <person name="King N."/>
            <person name="Lang F.B.F."/>
            <person name="Roger A.J."/>
            <person name="Ruiz-Trillo I."/>
            <person name="Lander E."/>
            <person name="Nusbaum C."/>
        </authorList>
    </citation>
    <scope>NUCLEOTIDE SEQUENCE [LARGE SCALE GENOMIC DNA]</scope>
    <source>
        <strain evidence="10 11">DAOM BR117</strain>
    </source>
</reference>
<feature type="compositionally biased region" description="Basic and acidic residues" evidence="7">
    <location>
        <begin position="1542"/>
        <end position="1557"/>
    </location>
</feature>
<dbReference type="GeneID" id="27686501"/>
<dbReference type="SUPFAM" id="SSF49354">
    <property type="entry name" value="PapD-like"/>
    <property type="match status" value="1"/>
</dbReference>
<feature type="compositionally biased region" description="Polar residues" evidence="7">
    <location>
        <begin position="492"/>
        <end position="504"/>
    </location>
</feature>
<feature type="compositionally biased region" description="Basic and acidic residues" evidence="7">
    <location>
        <begin position="1219"/>
        <end position="1237"/>
    </location>
</feature>
<feature type="compositionally biased region" description="Basic and acidic residues" evidence="7">
    <location>
        <begin position="1795"/>
        <end position="1805"/>
    </location>
</feature>
<feature type="region of interest" description="Disordered" evidence="7">
    <location>
        <begin position="377"/>
        <end position="421"/>
    </location>
</feature>
<dbReference type="GO" id="GO:0005694">
    <property type="term" value="C:chromosome"/>
    <property type="evidence" value="ECO:0007669"/>
    <property type="project" value="TreeGrafter"/>
</dbReference>
<dbReference type="GO" id="GO:0051983">
    <property type="term" value="P:regulation of chromosome segregation"/>
    <property type="evidence" value="ECO:0007669"/>
    <property type="project" value="TreeGrafter"/>
</dbReference>
<dbReference type="InterPro" id="IPR013783">
    <property type="entry name" value="Ig-like_fold"/>
</dbReference>
<feature type="region of interest" description="Disordered" evidence="7">
    <location>
        <begin position="733"/>
        <end position="1097"/>
    </location>
</feature>
<keyword evidence="6" id="KW-0131">Cell cycle</keyword>
<sequence>MESSHAEDVDYGRVVAIRKTGEDAGFMRITQSDFTIGRDLSCDIKIRLLTVSRVHAVLQVDKKTRRVTVTCRSPQGLLVNKETIALQRKVLLKNGDVIDIQGRRFRFENSTGVPSTGFAHDSRQTNNALSGSPLHIFPAEELEFQRPCASVATKSLSVTNTLSDASIYINVKTNAPDRYRISPATGSIAPGDTLNILISLHIHEGPTESDVSMDNVTVKGIKVPADCVDLGGEDLAGKLQDLLQRAQELGESSSKAQSDSLLERTLKCVYVDRATDVNVAGTSGTPSEAKAQVGRKETANGELMASKSIATAADDPAPRRIDRSRARKTLSASSLPTLIKTGAARSVRPATKSTLQNTSTSTDGSFWQQMDKVLTATNQPVKPPQATGKTNTPNSRRQGVAAGAKSVPAKEQRRGAAGVTAPRRASTLFGYAVHPSLKDLSLADSEPTLRSITNAKPTDHPIPPENKSCDDKRKSPPSSPSHTGDEREPADSDTSLSTKATTSDSTPKRLPSTKPPSPLPKAVDTVEHATSPTAKVLTQSPTSTGDTPPRKSPEDVPEDQPSTSPFVPISNPLIVLEGQAAEENLQDAKREESDNVSLLNANLSPDEVIPDGTLAQETPATDRIQEIEVDDDDKNPSCSQETDEHANQADEGSAALTPPVSDLLTPGRSLSSKSKKGVTFGPPLSPEVFDETLPINSPVVRGRQVLLSREVGKRSILKSQEHLRREAEEALRVASELAQTSESEPVLQDPGKHGNTRETGNAGEAEEDKNSDIENGDVDTLAFQSIPSISEIVENDGGDGKVPVTSDAIESTKQRDGENGEFGVAQIETEPSAGAAHVAATVSESRKSSRRKKSTDRIKPDDVQEGSETLAVEAQPPPSSPAESAEEPSDNKRRGRKRGSAKTAKPKTELSGTEGSALDIITEQGAPSMPTDAIELPKPEKGDRLPAVVTITEDEQSSKTEISVADVTDGVESTTEDQIEFEKSGILVTDENISSRAETETPATEDPTAESAADVQPGPLTIEGTPKVKRRGRPPKVTKSTQIDVTETPATKDATIESPKPVDTPAVGEKGRGSKRSHPPKVVNDTEEDTSAGAVPDDVIVKTADIIGTAGLGDNAQVRKRGRPPKVTRNTTEDINSASKDTIAEVRIEATDASTNDEKTPVRRRGRPPKVAKNTTEDMNSPAEAPAIKAATAEAPESLSKSTLNDKTQVRKRGRPRKAATDMKEDTCTGAETRTEDVTDPSVNSPQPHAETADEQREVEGRGRTDSPQATTLGPQAAQEETAAAESSTTDSVLSASVETRSEPPQPRKSRRGAARARKEETTDVHSVDAVLKDQARSTEVVVEQEGDDETKGEAKGNANIETEQNMSVETANAMVQELEVKDATDQVIEQPKVGRRGRRRSMNKGKQGSSHTDTGTTRVPVTDEQPTVPTSTETVAEHAEDTDRKAANAKSKELAKEANLEPVVEIPSVEDSAEQPVDAQGIGKRRRGRAAAKAQKNRETSNDADLEHASIECEDHETTPADPTDSQPAPKAKSRGRAVAKKSEDVKKEEARKEDVEALSLESGESAPPSTTAEVVQQDTEVEGKVRGMRNAKARQPKQQEAVEAEAADGLQQSTVESVPSGSTTEDHQPVAVRRKRGRAASKAKTLMEESAAVENSTPVDTHATDVTIEPVPPSIVPEAEEKPSDASVKVRTRAGGKRTKTKEGKSEDKTIPNVDDAPEFVEAQAPSTPSEMTKKLRGRPAAKTKAAVEDFGENNPSEDVAAEEPMPIPTPADVEPERARRGRRRAAATENKAASEQEKDLKENPSTQADTETQPEVEVKGKGRAVTRARKAMEERTDENALAEAEPIDQPSIEQTSRKGGLRRAAAKTKTDNKQVAEADTKEAPVDDVPDGKRTTKGVTSRAKQQTRASTKENHDPKADTESNADSKPISIPTESFYGAAEEKKVTRATAARRKKAAK</sequence>
<dbReference type="OMA" id="GFAYFQW"/>
<feature type="region of interest" description="Disordered" evidence="7">
    <location>
        <begin position="451"/>
        <end position="691"/>
    </location>
</feature>
<accession>A0A0L0HNG3</accession>
<feature type="compositionally biased region" description="Low complexity" evidence="7">
    <location>
        <begin position="1276"/>
        <end position="1290"/>
    </location>
</feature>
<evidence type="ECO:0000256" key="6">
    <source>
        <dbReference type="ARBA" id="ARBA00023306"/>
    </source>
</evidence>
<dbReference type="Gene3D" id="2.60.200.20">
    <property type="match status" value="1"/>
</dbReference>
<keyword evidence="11" id="KW-1185">Reference proteome</keyword>
<evidence type="ECO:0000259" key="8">
    <source>
        <dbReference type="PROSITE" id="PS50006"/>
    </source>
</evidence>
<evidence type="ECO:0000256" key="2">
    <source>
        <dbReference type="ARBA" id="ARBA00022499"/>
    </source>
</evidence>
<feature type="compositionally biased region" description="Polar residues" evidence="7">
    <location>
        <begin position="387"/>
        <end position="397"/>
    </location>
</feature>
<dbReference type="GO" id="GO:0007088">
    <property type="term" value="P:regulation of mitotic nuclear division"/>
    <property type="evidence" value="ECO:0007669"/>
    <property type="project" value="TreeGrafter"/>
</dbReference>
<keyword evidence="2" id="KW-1017">Isopeptide bond</keyword>
<evidence type="ECO:0000256" key="7">
    <source>
        <dbReference type="SAM" id="MobiDB-lite"/>
    </source>
</evidence>
<feature type="compositionally biased region" description="Basic residues" evidence="7">
    <location>
        <begin position="1394"/>
        <end position="1404"/>
    </location>
</feature>
<feature type="compositionally biased region" description="Basic and acidic residues" evidence="7">
    <location>
        <begin position="1871"/>
        <end position="1896"/>
    </location>
</feature>
<keyword evidence="4" id="KW-0832">Ubl conjugation</keyword>
<dbReference type="SUPFAM" id="SSF49879">
    <property type="entry name" value="SMAD/FHA domain"/>
    <property type="match status" value="1"/>
</dbReference>
<dbReference type="GO" id="GO:0005634">
    <property type="term" value="C:nucleus"/>
    <property type="evidence" value="ECO:0007669"/>
    <property type="project" value="UniProtKB-SubCell"/>
</dbReference>
<dbReference type="InterPro" id="IPR029334">
    <property type="entry name" value="PP1-bd"/>
</dbReference>
<dbReference type="STRING" id="645134.A0A0L0HNG3"/>
<feature type="compositionally biased region" description="Polar residues" evidence="7">
    <location>
        <begin position="351"/>
        <end position="365"/>
    </location>
</feature>
<feature type="compositionally biased region" description="Basic residues" evidence="7">
    <location>
        <begin position="1692"/>
        <end position="1702"/>
    </location>
</feature>
<feature type="compositionally biased region" description="Basic residues" evidence="7">
    <location>
        <begin position="1634"/>
        <end position="1643"/>
    </location>
</feature>
<dbReference type="PROSITE" id="PS50202">
    <property type="entry name" value="MSP"/>
    <property type="match status" value="1"/>
</dbReference>
<dbReference type="PRINTS" id="PR00929">
    <property type="entry name" value="ATHOOK"/>
</dbReference>
<dbReference type="CDD" id="cd22673">
    <property type="entry name" value="FHA_Ki67"/>
    <property type="match status" value="1"/>
</dbReference>
<dbReference type="Gene3D" id="2.60.40.10">
    <property type="entry name" value="Immunoglobulins"/>
    <property type="match status" value="1"/>
</dbReference>
<feature type="compositionally biased region" description="Basic and acidic residues" evidence="7">
    <location>
        <begin position="1497"/>
        <end position="1520"/>
    </location>
</feature>
<feature type="compositionally biased region" description="Polar residues" evidence="7">
    <location>
        <begin position="1612"/>
        <end position="1625"/>
    </location>
</feature>
<feature type="compositionally biased region" description="Polar residues" evidence="7">
    <location>
        <begin position="1038"/>
        <end position="1049"/>
    </location>
</feature>
<dbReference type="OrthoDB" id="6288785at2759"/>
<evidence type="ECO:0000313" key="11">
    <source>
        <dbReference type="Proteomes" id="UP000053201"/>
    </source>
</evidence>
<feature type="compositionally biased region" description="Polar residues" evidence="7">
    <location>
        <begin position="1405"/>
        <end position="1435"/>
    </location>
</feature>
<dbReference type="RefSeq" id="XP_016610529.1">
    <property type="nucleotide sequence ID" value="XM_016751236.1"/>
</dbReference>
<evidence type="ECO:0000256" key="4">
    <source>
        <dbReference type="ARBA" id="ARBA00022843"/>
    </source>
</evidence>
<dbReference type="Pfam" id="PF00498">
    <property type="entry name" value="FHA"/>
    <property type="match status" value="1"/>
</dbReference>
<feature type="compositionally biased region" description="Basic and acidic residues" evidence="7">
    <location>
        <begin position="935"/>
        <end position="944"/>
    </location>
</feature>
<feature type="compositionally biased region" description="Polar residues" evidence="7">
    <location>
        <begin position="1899"/>
        <end position="1911"/>
    </location>
</feature>
<feature type="compositionally biased region" description="Polar residues" evidence="7">
    <location>
        <begin position="1569"/>
        <end position="1580"/>
    </location>
</feature>
<evidence type="ECO:0000256" key="1">
    <source>
        <dbReference type="ARBA" id="ARBA00004123"/>
    </source>
</evidence>
<dbReference type="SMART" id="SM00240">
    <property type="entry name" value="FHA"/>
    <property type="match status" value="1"/>
</dbReference>
<dbReference type="PROSITE" id="PS50006">
    <property type="entry name" value="FHA_DOMAIN"/>
    <property type="match status" value="1"/>
</dbReference>